<dbReference type="Proteomes" id="UP000262142">
    <property type="component" value="Unassembled WGS sequence"/>
</dbReference>
<dbReference type="NCBIfam" id="TIGR00374">
    <property type="entry name" value="flippase-like domain"/>
    <property type="match status" value="1"/>
</dbReference>
<dbReference type="OrthoDB" id="9812094at2"/>
<evidence type="ECO:0000256" key="1">
    <source>
        <dbReference type="ARBA" id="ARBA00004651"/>
    </source>
</evidence>
<gene>
    <name evidence="7" type="ORF">SAMEA104719789_00128</name>
</gene>
<keyword evidence="5 6" id="KW-0472">Membrane</keyword>
<evidence type="ECO:0000313" key="7">
    <source>
        <dbReference type="EMBL" id="SZD71037.1"/>
    </source>
</evidence>
<feature type="transmembrane region" description="Helical" evidence="6">
    <location>
        <begin position="164"/>
        <end position="182"/>
    </location>
</feature>
<evidence type="ECO:0000313" key="8">
    <source>
        <dbReference type="Proteomes" id="UP000262142"/>
    </source>
</evidence>
<organism evidence="7 8">
    <name type="scientific">Candidatus Ornithobacterium hominis</name>
    <dbReference type="NCBI Taxonomy" id="2497989"/>
    <lineage>
        <taxon>Bacteria</taxon>
        <taxon>Pseudomonadati</taxon>
        <taxon>Bacteroidota</taxon>
        <taxon>Flavobacteriia</taxon>
        <taxon>Flavobacteriales</taxon>
        <taxon>Weeksellaceae</taxon>
        <taxon>Ornithobacterium</taxon>
    </lineage>
</organism>
<feature type="transmembrane region" description="Helical" evidence="6">
    <location>
        <begin position="7"/>
        <end position="26"/>
    </location>
</feature>
<dbReference type="InterPro" id="IPR022791">
    <property type="entry name" value="L-PG_synthase/AglD"/>
</dbReference>
<dbReference type="EMBL" id="UNSC01000001">
    <property type="protein sequence ID" value="SZD71037.1"/>
    <property type="molecule type" value="Genomic_DNA"/>
</dbReference>
<evidence type="ECO:0000256" key="6">
    <source>
        <dbReference type="SAM" id="Phobius"/>
    </source>
</evidence>
<evidence type="ECO:0000256" key="5">
    <source>
        <dbReference type="ARBA" id="ARBA00023136"/>
    </source>
</evidence>
<feature type="transmembrane region" description="Helical" evidence="6">
    <location>
        <begin position="126"/>
        <end position="144"/>
    </location>
</feature>
<keyword evidence="3 6" id="KW-0812">Transmembrane</keyword>
<dbReference type="Pfam" id="PF03706">
    <property type="entry name" value="LPG_synthase_TM"/>
    <property type="match status" value="1"/>
</dbReference>
<keyword evidence="8" id="KW-1185">Reference proteome</keyword>
<comment type="subcellular location">
    <subcellularLocation>
        <location evidence="1">Cell membrane</location>
        <topology evidence="1">Multi-pass membrane protein</topology>
    </subcellularLocation>
</comment>
<protein>
    <submittedName>
        <fullName evidence="7">Uncharacterized protein</fullName>
    </submittedName>
</protein>
<dbReference type="PANTHER" id="PTHR39087">
    <property type="entry name" value="UPF0104 MEMBRANE PROTEIN MJ1595"/>
    <property type="match status" value="1"/>
</dbReference>
<evidence type="ECO:0000256" key="2">
    <source>
        <dbReference type="ARBA" id="ARBA00022475"/>
    </source>
</evidence>
<dbReference type="PANTHER" id="PTHR39087:SF2">
    <property type="entry name" value="UPF0104 MEMBRANE PROTEIN MJ1595"/>
    <property type="match status" value="1"/>
</dbReference>
<evidence type="ECO:0000256" key="4">
    <source>
        <dbReference type="ARBA" id="ARBA00022989"/>
    </source>
</evidence>
<proteinExistence type="predicted"/>
<dbReference type="RefSeq" id="WP_119058737.1">
    <property type="nucleotide sequence ID" value="NZ_UNSC01000001.1"/>
</dbReference>
<evidence type="ECO:0000256" key="3">
    <source>
        <dbReference type="ARBA" id="ARBA00022692"/>
    </source>
</evidence>
<accession>A0A383TUL0</accession>
<sequence>MGILLKNTLALCISFLLAVVLIWFAFRGIDLERIKLSFVNANLWWIFISVALGIGAYWLRSERWKILLEPINPNISSKDSFIAICMNYFGNLIIPRSGELARCTSLYSITKTPVDQSFGTVITERVIDILCFGVIFLFTLFFNFDLVINLFKQISFQERLNSTPSWSILVGIFFIIFIFLFLKKIKKLSFYSKFEKILQGILLGLKSIQKIRQKKLFLLYTFLIWLAYFLMTYLIVFALPATQEISLAQGFYILFVGSIGMMIPASGGVGAYHAAMRLGFITLGFSAETGLAFGFLVHTPHTLISLFLGLLAFILNLKNQKFLKA</sequence>
<feature type="transmembrane region" description="Helical" evidence="6">
    <location>
        <begin position="251"/>
        <end position="271"/>
    </location>
</feature>
<keyword evidence="4 6" id="KW-1133">Transmembrane helix</keyword>
<name>A0A383TUL0_9FLAO</name>
<dbReference type="AlphaFoldDB" id="A0A383TUL0"/>
<feature type="transmembrane region" description="Helical" evidence="6">
    <location>
        <begin position="216"/>
        <end position="239"/>
    </location>
</feature>
<dbReference type="GO" id="GO:0005886">
    <property type="term" value="C:plasma membrane"/>
    <property type="evidence" value="ECO:0007669"/>
    <property type="project" value="UniProtKB-SubCell"/>
</dbReference>
<reference evidence="7 8" key="1">
    <citation type="submission" date="2018-09" db="EMBL/GenBank/DDBJ databases">
        <authorList>
            <consortium name="Pathogen Informatics"/>
        </authorList>
    </citation>
    <scope>NUCLEOTIDE SEQUENCE [LARGE SCALE GENOMIC DNA]</scope>
    <source>
        <strain evidence="7 8">OH-22767</strain>
    </source>
</reference>
<feature type="transmembrane region" description="Helical" evidence="6">
    <location>
        <begin position="38"/>
        <end position="59"/>
    </location>
</feature>
<keyword evidence="2" id="KW-1003">Cell membrane</keyword>